<keyword evidence="1" id="KW-1133">Transmembrane helix</keyword>
<protein>
    <submittedName>
        <fullName evidence="2">Uncharacterized protein</fullName>
    </submittedName>
</protein>
<evidence type="ECO:0000313" key="2">
    <source>
        <dbReference type="EMBL" id="JAC64720.1"/>
    </source>
</evidence>
<gene>
    <name evidence="2" type="ORF">TSPGSL018_17689</name>
</gene>
<sequence length="72" mass="8346">SLWHRPSHEANQLEVTLGICKFAVLLSLFFQIVWTEMFFPGVVIRTYVGPWFFDVRNYVDSLGTTQQGSSNY</sequence>
<feature type="non-terminal residue" evidence="2">
    <location>
        <position position="1"/>
    </location>
</feature>
<organism evidence="2">
    <name type="scientific">Tetraselmis sp. GSL018</name>
    <dbReference type="NCBI Taxonomy" id="582737"/>
    <lineage>
        <taxon>Eukaryota</taxon>
        <taxon>Viridiplantae</taxon>
        <taxon>Chlorophyta</taxon>
        <taxon>core chlorophytes</taxon>
        <taxon>Chlorodendrophyceae</taxon>
        <taxon>Chlorodendrales</taxon>
        <taxon>Chlorodendraceae</taxon>
        <taxon>Tetraselmis</taxon>
    </lineage>
</organism>
<evidence type="ECO:0000256" key="1">
    <source>
        <dbReference type="SAM" id="Phobius"/>
    </source>
</evidence>
<reference evidence="2" key="1">
    <citation type="submission" date="2014-05" db="EMBL/GenBank/DDBJ databases">
        <title>The transcriptome of the halophilic microalga Tetraselmis sp. GSL018 isolated from the Great Salt Lake, Utah.</title>
        <authorList>
            <person name="Jinkerson R.E."/>
            <person name="D'Adamo S."/>
            <person name="Posewitz M.C."/>
        </authorList>
    </citation>
    <scope>NUCLEOTIDE SEQUENCE</scope>
    <source>
        <strain evidence="2">GSL018</strain>
    </source>
</reference>
<keyword evidence="1" id="KW-0472">Membrane</keyword>
<keyword evidence="1" id="KW-0812">Transmembrane</keyword>
<accession>A0A061R209</accession>
<feature type="transmembrane region" description="Helical" evidence="1">
    <location>
        <begin position="15"/>
        <end position="35"/>
    </location>
</feature>
<dbReference type="EMBL" id="GBEZ01022089">
    <property type="protein sequence ID" value="JAC64720.1"/>
    <property type="molecule type" value="Transcribed_RNA"/>
</dbReference>
<name>A0A061R209_9CHLO</name>
<dbReference type="AlphaFoldDB" id="A0A061R209"/>
<proteinExistence type="predicted"/>